<feature type="transmembrane region" description="Helical" evidence="8">
    <location>
        <begin position="211"/>
        <end position="238"/>
    </location>
</feature>
<comment type="subcellular location">
    <subcellularLocation>
        <location evidence="1">Cell membrane</location>
        <topology evidence="1">Multi-pass membrane protein</topology>
    </subcellularLocation>
</comment>
<dbReference type="InterPro" id="IPR051449">
    <property type="entry name" value="ABC-2_transporter_component"/>
</dbReference>
<keyword evidence="4" id="KW-1003">Cell membrane</keyword>
<evidence type="ECO:0000256" key="8">
    <source>
        <dbReference type="SAM" id="Phobius"/>
    </source>
</evidence>
<evidence type="ECO:0000313" key="11">
    <source>
        <dbReference type="Proteomes" id="UP001138661"/>
    </source>
</evidence>
<keyword evidence="7 8" id="KW-0472">Membrane</keyword>
<dbReference type="Proteomes" id="UP001138661">
    <property type="component" value="Unassembled WGS sequence"/>
</dbReference>
<dbReference type="GO" id="GO:0005886">
    <property type="term" value="C:plasma membrane"/>
    <property type="evidence" value="ECO:0007669"/>
    <property type="project" value="UniProtKB-SubCell"/>
</dbReference>
<evidence type="ECO:0000256" key="2">
    <source>
        <dbReference type="ARBA" id="ARBA00007783"/>
    </source>
</evidence>
<comment type="similarity">
    <text evidence="2">Belongs to the ABC-2 integral membrane protein family.</text>
</comment>
<evidence type="ECO:0000259" key="9">
    <source>
        <dbReference type="PROSITE" id="PS51012"/>
    </source>
</evidence>
<name>A0A9X1JWJ2_9RHOB</name>
<dbReference type="InterPro" id="IPR047817">
    <property type="entry name" value="ABC2_TM_bact-type"/>
</dbReference>
<keyword evidence="6 8" id="KW-1133">Transmembrane helix</keyword>
<dbReference type="PROSITE" id="PS51012">
    <property type="entry name" value="ABC_TM2"/>
    <property type="match status" value="1"/>
</dbReference>
<dbReference type="AlphaFoldDB" id="A0A9X1JWJ2"/>
<keyword evidence="11" id="KW-1185">Reference proteome</keyword>
<evidence type="ECO:0000256" key="6">
    <source>
        <dbReference type="ARBA" id="ARBA00022989"/>
    </source>
</evidence>
<protein>
    <submittedName>
        <fullName evidence="10">ABC transporter permease</fullName>
    </submittedName>
</protein>
<evidence type="ECO:0000313" key="10">
    <source>
        <dbReference type="EMBL" id="MBW4706215.1"/>
    </source>
</evidence>
<reference evidence="10" key="1">
    <citation type="submission" date="2021-07" db="EMBL/GenBank/DDBJ databases">
        <title>Roseobacter insulae sp. nov., isolated from a tidal flat.</title>
        <authorList>
            <person name="Park S."/>
            <person name="Yoon J.-H."/>
        </authorList>
    </citation>
    <scope>NUCLEOTIDE SEQUENCE</scope>
    <source>
        <strain evidence="10">YSTF-M11</strain>
    </source>
</reference>
<sequence length="374" mass="41762">MRQLMNIFWLGIKELRSFFSDVVMVIFLVWSFTFSIYSEATGSSEDVNNASVAIVDEDRSALSRQIVTALYPPYFRTPEEIAAAEIDRSMDQNKYMFVLSIPPDFERDIRRGERPTVQLNIDATAVAQAALGAGYLQAIIEGEVAHFAQQFGDEYTPPVTLALRRAFNPNGSDSWFLAINAILNNLSILTIVLTGAALLREREHGTIEHLLIMPLTAFQIAMAKVWANGLVVLVAFSLSMFFVVENLLDVPIAGSKPLLLLGVTIYLFAAAAIGILLGTVARTMAQFALLMLLTIMPMMMLSGGVGPIESQPDYIQPITWLLPSRHFMEFAQAVVFRGAEFEIVWRPLFNMIWLGSVFFTISLMLFRRSVTSQR</sequence>
<feature type="transmembrane region" description="Helical" evidence="8">
    <location>
        <begin position="258"/>
        <end position="280"/>
    </location>
</feature>
<accession>A0A9X1JWJ2</accession>
<evidence type="ECO:0000256" key="4">
    <source>
        <dbReference type="ARBA" id="ARBA00022475"/>
    </source>
</evidence>
<dbReference type="GO" id="GO:0140359">
    <property type="term" value="F:ABC-type transporter activity"/>
    <property type="evidence" value="ECO:0007669"/>
    <property type="project" value="InterPro"/>
</dbReference>
<organism evidence="10 11">
    <name type="scientific">Roseobacter insulae</name>
    <dbReference type="NCBI Taxonomy" id="2859783"/>
    <lineage>
        <taxon>Bacteria</taxon>
        <taxon>Pseudomonadati</taxon>
        <taxon>Pseudomonadota</taxon>
        <taxon>Alphaproteobacteria</taxon>
        <taxon>Rhodobacterales</taxon>
        <taxon>Roseobacteraceae</taxon>
        <taxon>Roseobacter</taxon>
    </lineage>
</organism>
<dbReference type="Pfam" id="PF12698">
    <property type="entry name" value="ABC2_membrane_3"/>
    <property type="match status" value="1"/>
</dbReference>
<evidence type="ECO:0000256" key="1">
    <source>
        <dbReference type="ARBA" id="ARBA00004651"/>
    </source>
</evidence>
<dbReference type="PANTHER" id="PTHR30294">
    <property type="entry name" value="MEMBRANE COMPONENT OF ABC TRANSPORTER YHHJ-RELATED"/>
    <property type="match status" value="1"/>
</dbReference>
<feature type="domain" description="ABC transmembrane type-2" evidence="9">
    <location>
        <begin position="133"/>
        <end position="369"/>
    </location>
</feature>
<keyword evidence="3" id="KW-0813">Transport</keyword>
<dbReference type="EMBL" id="JAHXDN010000001">
    <property type="protein sequence ID" value="MBW4706215.1"/>
    <property type="molecule type" value="Genomic_DNA"/>
</dbReference>
<feature type="transmembrane region" description="Helical" evidence="8">
    <location>
        <begin position="348"/>
        <end position="366"/>
    </location>
</feature>
<comment type="caution">
    <text evidence="10">The sequence shown here is derived from an EMBL/GenBank/DDBJ whole genome shotgun (WGS) entry which is preliminary data.</text>
</comment>
<dbReference type="InterPro" id="IPR013525">
    <property type="entry name" value="ABC2_TM"/>
</dbReference>
<evidence type="ECO:0000256" key="7">
    <source>
        <dbReference type="ARBA" id="ARBA00023136"/>
    </source>
</evidence>
<dbReference type="PANTHER" id="PTHR30294:SF47">
    <property type="entry name" value="INNER MEMBRANE TRANSPORT PERMEASE YHHJ"/>
    <property type="match status" value="1"/>
</dbReference>
<feature type="transmembrane region" description="Helical" evidence="8">
    <location>
        <begin position="175"/>
        <end position="199"/>
    </location>
</feature>
<proteinExistence type="inferred from homology"/>
<evidence type="ECO:0000256" key="5">
    <source>
        <dbReference type="ARBA" id="ARBA00022692"/>
    </source>
</evidence>
<feature type="transmembrane region" description="Helical" evidence="8">
    <location>
        <begin position="287"/>
        <end position="308"/>
    </location>
</feature>
<evidence type="ECO:0000256" key="3">
    <source>
        <dbReference type="ARBA" id="ARBA00022448"/>
    </source>
</evidence>
<gene>
    <name evidence="10" type="ORF">KX928_00280</name>
</gene>
<keyword evidence="5 8" id="KW-0812">Transmembrane</keyword>